<proteinExistence type="predicted"/>
<comment type="caution">
    <text evidence="1">The sequence shown here is derived from an EMBL/GenBank/DDBJ whole genome shotgun (WGS) entry which is preliminary data.</text>
</comment>
<dbReference type="AlphaFoldDB" id="A0A1V2I5H6"/>
<accession>A0A1V2I5H6</accession>
<gene>
    <name evidence="1" type="ORF">BL253_29030</name>
</gene>
<keyword evidence="2" id="KW-1185">Reference proteome</keyword>
<name>A0A1V2I5H6_9ACTN</name>
<sequence length="110" mass="12330">MSPDRLSGGVLSWWSQATVAGVTRPDDDGVDGVPFGAVDRHRTRHAVGAFDRHRWSRGRFDPTLDMYGLPGGSALARRVSMDRGVLSPYTWKAEGRERPLFTTVRGRYQR</sequence>
<organism evidence="1 2">
    <name type="scientific">Pseudofrankia asymbiotica</name>
    <dbReference type="NCBI Taxonomy" id="1834516"/>
    <lineage>
        <taxon>Bacteria</taxon>
        <taxon>Bacillati</taxon>
        <taxon>Actinomycetota</taxon>
        <taxon>Actinomycetes</taxon>
        <taxon>Frankiales</taxon>
        <taxon>Frankiaceae</taxon>
        <taxon>Pseudofrankia</taxon>
    </lineage>
</organism>
<evidence type="ECO:0000313" key="1">
    <source>
        <dbReference type="EMBL" id="ONH24907.1"/>
    </source>
</evidence>
<reference evidence="2" key="1">
    <citation type="submission" date="2016-10" db="EMBL/GenBank/DDBJ databases">
        <title>Frankia sp. NRRL B-16386 Genome sequencing.</title>
        <authorList>
            <person name="Ghodhbane-Gtari F."/>
            <person name="Swanson E."/>
            <person name="Gueddou A."/>
            <person name="Hezbri K."/>
            <person name="Ktari K."/>
            <person name="Nouioui I."/>
            <person name="Morris K."/>
            <person name="Simpson S."/>
            <person name="Abebe-Akele F."/>
            <person name="Thomas K."/>
            <person name="Gtari M."/>
            <person name="Tisa L.S."/>
        </authorList>
    </citation>
    <scope>NUCLEOTIDE SEQUENCE [LARGE SCALE GENOMIC DNA]</scope>
    <source>
        <strain evidence="2">NRRL B-16386</strain>
    </source>
</reference>
<protein>
    <submittedName>
        <fullName evidence="1">Uncharacterized protein</fullName>
    </submittedName>
</protein>
<dbReference type="Proteomes" id="UP000188929">
    <property type="component" value="Unassembled WGS sequence"/>
</dbReference>
<dbReference type="EMBL" id="MOMC01000066">
    <property type="protein sequence ID" value="ONH24907.1"/>
    <property type="molecule type" value="Genomic_DNA"/>
</dbReference>
<dbReference type="STRING" id="1834516.BL253_29030"/>
<evidence type="ECO:0000313" key="2">
    <source>
        <dbReference type="Proteomes" id="UP000188929"/>
    </source>
</evidence>